<evidence type="ECO:0000313" key="3">
    <source>
        <dbReference type="Proteomes" id="UP000812961"/>
    </source>
</evidence>
<dbReference type="Proteomes" id="UP000812961">
    <property type="component" value="Unassembled WGS sequence"/>
</dbReference>
<dbReference type="EMBL" id="JAICCF010000001">
    <property type="protein sequence ID" value="MBW8683054.1"/>
    <property type="molecule type" value="Genomic_DNA"/>
</dbReference>
<evidence type="ECO:0000259" key="1">
    <source>
        <dbReference type="PROSITE" id="PS50075"/>
    </source>
</evidence>
<name>A0ABS7G8E2_9BACT</name>
<feature type="domain" description="Carrier" evidence="1">
    <location>
        <begin position="7"/>
        <end position="87"/>
    </location>
</feature>
<reference evidence="2 3" key="1">
    <citation type="submission" date="2021-08" db="EMBL/GenBank/DDBJ databases">
        <title>The genome sequence of Chitinophaga sp. B61.</title>
        <authorList>
            <person name="Zhang X."/>
        </authorList>
    </citation>
    <scope>NUCLEOTIDE SEQUENCE [LARGE SCALE GENOMIC DNA]</scope>
    <source>
        <strain evidence="2 3">B61</strain>
    </source>
</reference>
<comment type="caution">
    <text evidence="2">The sequence shown here is derived from an EMBL/GenBank/DDBJ whole genome shotgun (WGS) entry which is preliminary data.</text>
</comment>
<dbReference type="RefSeq" id="WP_220248287.1">
    <property type="nucleotide sequence ID" value="NZ_JAICCF010000001.1"/>
</dbReference>
<gene>
    <name evidence="2" type="ORF">K1Y79_01790</name>
</gene>
<dbReference type="Pfam" id="PF00550">
    <property type="entry name" value="PP-binding"/>
    <property type="match status" value="1"/>
</dbReference>
<protein>
    <recommendedName>
        <fullName evidence="1">Carrier domain-containing protein</fullName>
    </recommendedName>
</protein>
<accession>A0ABS7G8E2</accession>
<evidence type="ECO:0000313" key="2">
    <source>
        <dbReference type="EMBL" id="MBW8683054.1"/>
    </source>
</evidence>
<dbReference type="InterPro" id="IPR009081">
    <property type="entry name" value="PP-bd_ACP"/>
</dbReference>
<dbReference type="PROSITE" id="PS50075">
    <property type="entry name" value="CARRIER"/>
    <property type="match status" value="1"/>
</dbReference>
<dbReference type="Gene3D" id="1.10.1200.10">
    <property type="entry name" value="ACP-like"/>
    <property type="match status" value="1"/>
</dbReference>
<proteinExistence type="predicted"/>
<dbReference type="InterPro" id="IPR036736">
    <property type="entry name" value="ACP-like_sf"/>
</dbReference>
<keyword evidence="3" id="KW-1185">Reference proteome</keyword>
<organism evidence="2 3">
    <name type="scientific">Chitinophaga rhizophila</name>
    <dbReference type="NCBI Taxonomy" id="2866212"/>
    <lineage>
        <taxon>Bacteria</taxon>
        <taxon>Pseudomonadati</taxon>
        <taxon>Bacteroidota</taxon>
        <taxon>Chitinophagia</taxon>
        <taxon>Chitinophagales</taxon>
        <taxon>Chitinophagaceae</taxon>
        <taxon>Chitinophaga</taxon>
    </lineage>
</organism>
<dbReference type="SUPFAM" id="SSF47336">
    <property type="entry name" value="ACP-like"/>
    <property type="match status" value="1"/>
</dbReference>
<sequence length="89" mass="10013">METIALDSIKSKLKEIIVDDLNINLTTDQIRDDMSLYEDGIGLDSISIVNFIVTIEKRFDIQFGENEISSRLFSNINSLAEFIAGKAKD</sequence>